<dbReference type="SUPFAM" id="SSF81321">
    <property type="entry name" value="Family A G protein-coupled receptor-like"/>
    <property type="match status" value="1"/>
</dbReference>
<evidence type="ECO:0000256" key="1">
    <source>
        <dbReference type="SAM" id="Phobius"/>
    </source>
</evidence>
<protein>
    <submittedName>
        <fullName evidence="3">7TM GPCR serpentine receptor class x (Srx) domain-containing protein</fullName>
    </submittedName>
</protein>
<feature type="transmembrane region" description="Helical" evidence="1">
    <location>
        <begin position="218"/>
        <end position="242"/>
    </location>
</feature>
<keyword evidence="1" id="KW-0812">Transmembrane</keyword>
<dbReference type="PANTHER" id="PTHR22718">
    <property type="entry name" value="SERPENTINE RECEPTOR, CLASS X"/>
    <property type="match status" value="1"/>
</dbReference>
<sequence length="308" mass="34871">MPVIFLTGLTIYAHFKSGNLSKNGSSIFILSVWSLLISLLILIIIGFYVSFTLVFNTYWPDNATAQTFGYIIGTTLQSLIFCGSLFNIVIAINRALAMGSTKTNLILSRKAYNIIAMFIFPAGFVIAYVPPYVMTCCKVIYAYPSFSINFLAVVYDPIQDEYVMLEPVTYEYVHRPFFIIATIIPIVCYTYVFGYTFWMKQQMKTINSNIRAEIIRSILFALIFFCYMCSWIYFDLMIVVSIAEASLAINITSMLFIVLEAATNGILQATMIRTVRKAIQKTFGTVMTSKKKKTAVIVQRTIQSVTTF</sequence>
<organism evidence="2 3">
    <name type="scientific">Acrobeloides nanus</name>
    <dbReference type="NCBI Taxonomy" id="290746"/>
    <lineage>
        <taxon>Eukaryota</taxon>
        <taxon>Metazoa</taxon>
        <taxon>Ecdysozoa</taxon>
        <taxon>Nematoda</taxon>
        <taxon>Chromadorea</taxon>
        <taxon>Rhabditida</taxon>
        <taxon>Tylenchina</taxon>
        <taxon>Cephalobomorpha</taxon>
        <taxon>Cephaloboidea</taxon>
        <taxon>Cephalobidae</taxon>
        <taxon>Acrobeloides</taxon>
    </lineage>
</organism>
<name>A0A914DV12_9BILA</name>
<feature type="transmembrane region" description="Helical" evidence="1">
    <location>
        <begin position="68"/>
        <end position="90"/>
    </location>
</feature>
<keyword evidence="1" id="KW-0472">Membrane</keyword>
<proteinExistence type="predicted"/>
<reference evidence="3" key="1">
    <citation type="submission" date="2022-11" db="UniProtKB">
        <authorList>
            <consortium name="WormBaseParasite"/>
        </authorList>
    </citation>
    <scope>IDENTIFICATION</scope>
</reference>
<feature type="transmembrane region" description="Helical" evidence="1">
    <location>
        <begin position="111"/>
        <end position="129"/>
    </location>
</feature>
<feature type="transmembrane region" description="Helical" evidence="1">
    <location>
        <begin position="27"/>
        <end position="48"/>
    </location>
</feature>
<dbReference type="PANTHER" id="PTHR22718:SF11">
    <property type="entry name" value="7TM GPCR SERPENTINE RECEPTOR CLASS X (SRX) DOMAIN-CONTAINING PROTEIN"/>
    <property type="match status" value="1"/>
</dbReference>
<evidence type="ECO:0000313" key="2">
    <source>
        <dbReference type="Proteomes" id="UP000887540"/>
    </source>
</evidence>
<dbReference type="AlphaFoldDB" id="A0A914DV12"/>
<feature type="transmembrane region" description="Helical" evidence="1">
    <location>
        <begin position="177"/>
        <end position="198"/>
    </location>
</feature>
<evidence type="ECO:0000313" key="3">
    <source>
        <dbReference type="WBParaSite" id="ACRNAN_scaffold382.g25690.t1"/>
    </source>
</evidence>
<feature type="transmembrane region" description="Helical" evidence="1">
    <location>
        <begin position="248"/>
        <end position="267"/>
    </location>
</feature>
<dbReference type="Gene3D" id="1.20.1070.10">
    <property type="entry name" value="Rhodopsin 7-helix transmembrane proteins"/>
    <property type="match status" value="1"/>
</dbReference>
<keyword evidence="1" id="KW-1133">Transmembrane helix</keyword>
<dbReference type="WBParaSite" id="ACRNAN_scaffold382.g25690.t1">
    <property type="protein sequence ID" value="ACRNAN_scaffold382.g25690.t1"/>
    <property type="gene ID" value="ACRNAN_scaffold382.g25690"/>
</dbReference>
<dbReference type="Proteomes" id="UP000887540">
    <property type="component" value="Unplaced"/>
</dbReference>
<keyword evidence="2" id="KW-1185">Reference proteome</keyword>
<accession>A0A914DV12</accession>